<evidence type="ECO:0000313" key="2">
    <source>
        <dbReference type="Proteomes" id="UP000075230"/>
    </source>
</evidence>
<gene>
    <name evidence="1" type="ORF">RIB2604_02502640</name>
</gene>
<reference evidence="1 2" key="1">
    <citation type="journal article" date="2016" name="DNA Res.">
        <title>Genome sequence of Aspergillus luchuensis NBRC 4314.</title>
        <authorList>
            <person name="Yamada O."/>
            <person name="Machida M."/>
            <person name="Hosoyama A."/>
            <person name="Goto M."/>
            <person name="Takahashi T."/>
            <person name="Futagami T."/>
            <person name="Yamagata Y."/>
            <person name="Takeuchi M."/>
            <person name="Kobayashi T."/>
            <person name="Koike H."/>
            <person name="Abe K."/>
            <person name="Asai K."/>
            <person name="Arita M."/>
            <person name="Fujita N."/>
            <person name="Fukuda K."/>
            <person name="Higa K."/>
            <person name="Horikawa H."/>
            <person name="Ishikawa T."/>
            <person name="Jinno K."/>
            <person name="Kato Y."/>
            <person name="Kirimura K."/>
            <person name="Mizutani O."/>
            <person name="Nakasone K."/>
            <person name="Sano M."/>
            <person name="Shiraishi Y."/>
            <person name="Tsukahara M."/>
            <person name="Gomi K."/>
        </authorList>
    </citation>
    <scope>NUCLEOTIDE SEQUENCE [LARGE SCALE GENOMIC DNA]</scope>
    <source>
        <strain evidence="1 2">RIB 2604</strain>
    </source>
</reference>
<sequence>MMNPRGQSGHLGALEGSRLQLFAQKQSPPIAIAPISGNTLFCIALASPTNLVAAVAREVASHPIAGDIRVRPAFDTAFLSGQLSLEASYCNGFPQRDWRISPSCFNIIIMTCDNDGFPLLCLLPLAYSQPCSWRLTNVASRSAAPTTAQWLDCLVFSREADV</sequence>
<name>A0A146FRR8_ASPKA</name>
<accession>A0A146FRR8</accession>
<organism evidence="1 2">
    <name type="scientific">Aspergillus kawachii</name>
    <name type="common">White koji mold</name>
    <name type="synonym">Aspergillus awamori var. kawachi</name>
    <dbReference type="NCBI Taxonomy" id="1069201"/>
    <lineage>
        <taxon>Eukaryota</taxon>
        <taxon>Fungi</taxon>
        <taxon>Dikarya</taxon>
        <taxon>Ascomycota</taxon>
        <taxon>Pezizomycotina</taxon>
        <taxon>Eurotiomycetes</taxon>
        <taxon>Eurotiomycetidae</taxon>
        <taxon>Eurotiales</taxon>
        <taxon>Aspergillaceae</taxon>
        <taxon>Aspergillus</taxon>
        <taxon>Aspergillus subgen. Circumdati</taxon>
    </lineage>
</organism>
<reference evidence="2" key="2">
    <citation type="submission" date="2016-02" db="EMBL/GenBank/DDBJ databases">
        <title>Genome sequencing of Aspergillus luchuensis NBRC 4314.</title>
        <authorList>
            <person name="Yamada O."/>
        </authorList>
    </citation>
    <scope>NUCLEOTIDE SEQUENCE [LARGE SCALE GENOMIC DNA]</scope>
    <source>
        <strain evidence="2">RIB 2604</strain>
    </source>
</reference>
<dbReference type="AlphaFoldDB" id="A0A146FRR8"/>
<dbReference type="EMBL" id="BCWF01000024">
    <property type="protein sequence ID" value="GAT28187.1"/>
    <property type="molecule type" value="Genomic_DNA"/>
</dbReference>
<evidence type="ECO:0000313" key="1">
    <source>
        <dbReference type="EMBL" id="GAT28187.1"/>
    </source>
</evidence>
<comment type="caution">
    <text evidence="1">The sequence shown here is derived from an EMBL/GenBank/DDBJ whole genome shotgun (WGS) entry which is preliminary data.</text>
</comment>
<dbReference type="Proteomes" id="UP000075230">
    <property type="component" value="Unassembled WGS sequence"/>
</dbReference>
<protein>
    <submittedName>
        <fullName evidence="1">Acetolactate synthase catalytic subunit</fullName>
    </submittedName>
</protein>
<proteinExistence type="predicted"/>